<evidence type="ECO:0000313" key="2">
    <source>
        <dbReference type="EMBL" id="GIY85530.1"/>
    </source>
</evidence>
<feature type="region of interest" description="Disordered" evidence="1">
    <location>
        <begin position="147"/>
        <end position="175"/>
    </location>
</feature>
<dbReference type="EMBL" id="BPLQ01015065">
    <property type="protein sequence ID" value="GIY85530.1"/>
    <property type="molecule type" value="Genomic_DNA"/>
</dbReference>
<feature type="compositionally biased region" description="Basic residues" evidence="1">
    <location>
        <begin position="43"/>
        <end position="53"/>
    </location>
</feature>
<comment type="caution">
    <text evidence="2">The sequence shown here is derived from an EMBL/GenBank/DDBJ whole genome shotgun (WGS) entry which is preliminary data.</text>
</comment>
<gene>
    <name evidence="2" type="ORF">CDAR_540221</name>
</gene>
<name>A0AAV4WV23_9ARAC</name>
<proteinExistence type="predicted"/>
<reference evidence="2 3" key="1">
    <citation type="submission" date="2021-06" db="EMBL/GenBank/DDBJ databases">
        <title>Caerostris darwini draft genome.</title>
        <authorList>
            <person name="Kono N."/>
            <person name="Arakawa K."/>
        </authorList>
    </citation>
    <scope>NUCLEOTIDE SEQUENCE [LARGE SCALE GENOMIC DNA]</scope>
</reference>
<dbReference type="Proteomes" id="UP001054837">
    <property type="component" value="Unassembled WGS sequence"/>
</dbReference>
<feature type="compositionally biased region" description="Polar residues" evidence="1">
    <location>
        <begin position="166"/>
        <end position="175"/>
    </location>
</feature>
<evidence type="ECO:0000313" key="3">
    <source>
        <dbReference type="Proteomes" id="UP001054837"/>
    </source>
</evidence>
<dbReference type="AlphaFoldDB" id="A0AAV4WV23"/>
<sequence length="175" mass="19632">MFSLGILRIVFEVVNKEQGLYQNFFETISLNAEKASLRSKQLSQKRRKIKRSSPAKAKKEAVPATSKSPTQQLLAYASQLEQIFNKFKVEDGARSEIRDLVLQCHSIRDRQITISKDIENRAKDDALQQAKAMTKVSKLATNTKKTFSEVLKRGTPAPDVQKRDTGSAQAQSAGY</sequence>
<feature type="region of interest" description="Disordered" evidence="1">
    <location>
        <begin position="39"/>
        <end position="68"/>
    </location>
</feature>
<keyword evidence="3" id="KW-1185">Reference proteome</keyword>
<evidence type="ECO:0000256" key="1">
    <source>
        <dbReference type="SAM" id="MobiDB-lite"/>
    </source>
</evidence>
<organism evidence="2 3">
    <name type="scientific">Caerostris darwini</name>
    <dbReference type="NCBI Taxonomy" id="1538125"/>
    <lineage>
        <taxon>Eukaryota</taxon>
        <taxon>Metazoa</taxon>
        <taxon>Ecdysozoa</taxon>
        <taxon>Arthropoda</taxon>
        <taxon>Chelicerata</taxon>
        <taxon>Arachnida</taxon>
        <taxon>Araneae</taxon>
        <taxon>Araneomorphae</taxon>
        <taxon>Entelegynae</taxon>
        <taxon>Araneoidea</taxon>
        <taxon>Araneidae</taxon>
        <taxon>Caerostris</taxon>
    </lineage>
</organism>
<accession>A0AAV4WV23</accession>
<protein>
    <submittedName>
        <fullName evidence="2">Uncharacterized protein</fullName>
    </submittedName>
</protein>